<name>A0ABQ8SFC2_PERAM</name>
<organism evidence="1 2">
    <name type="scientific">Periplaneta americana</name>
    <name type="common">American cockroach</name>
    <name type="synonym">Blatta americana</name>
    <dbReference type="NCBI Taxonomy" id="6978"/>
    <lineage>
        <taxon>Eukaryota</taxon>
        <taxon>Metazoa</taxon>
        <taxon>Ecdysozoa</taxon>
        <taxon>Arthropoda</taxon>
        <taxon>Hexapoda</taxon>
        <taxon>Insecta</taxon>
        <taxon>Pterygota</taxon>
        <taxon>Neoptera</taxon>
        <taxon>Polyneoptera</taxon>
        <taxon>Dictyoptera</taxon>
        <taxon>Blattodea</taxon>
        <taxon>Blattoidea</taxon>
        <taxon>Blattidae</taxon>
        <taxon>Blattinae</taxon>
        <taxon>Periplaneta</taxon>
    </lineage>
</organism>
<reference evidence="1 2" key="1">
    <citation type="journal article" date="2022" name="Allergy">
        <title>Genome assembly and annotation of Periplaneta americana reveal a comprehensive cockroach allergen profile.</title>
        <authorList>
            <person name="Wang L."/>
            <person name="Xiong Q."/>
            <person name="Saelim N."/>
            <person name="Wang L."/>
            <person name="Nong W."/>
            <person name="Wan A.T."/>
            <person name="Shi M."/>
            <person name="Liu X."/>
            <person name="Cao Q."/>
            <person name="Hui J.H.L."/>
            <person name="Sookrung N."/>
            <person name="Leung T.F."/>
            <person name="Tungtrongchitr A."/>
            <person name="Tsui S.K.W."/>
        </authorList>
    </citation>
    <scope>NUCLEOTIDE SEQUENCE [LARGE SCALE GENOMIC DNA]</scope>
    <source>
        <strain evidence="1">PWHHKU_190912</strain>
    </source>
</reference>
<gene>
    <name evidence="1" type="ORF">ANN_21461</name>
</gene>
<dbReference type="Proteomes" id="UP001148838">
    <property type="component" value="Unassembled WGS sequence"/>
</dbReference>
<dbReference type="EMBL" id="JAJSOF020000029">
    <property type="protein sequence ID" value="KAJ4432822.1"/>
    <property type="molecule type" value="Genomic_DNA"/>
</dbReference>
<evidence type="ECO:0000313" key="1">
    <source>
        <dbReference type="EMBL" id="KAJ4432822.1"/>
    </source>
</evidence>
<keyword evidence="2" id="KW-1185">Reference proteome</keyword>
<proteinExistence type="predicted"/>
<sequence>MSKKNKIMIELGSYRLKFEDTHFYHLIVSLTVWKRSSEKFQKTYMKVDETSVLGKDWDICNYKELSNNLKPINGISEVKGIQLKKLMRVRASGSAETKLRDLLCAECPAIANNLNTMNCVDVIIHVDQCHHNTTNSLTVVVMKIRQGYRTGKLKDTDRDTLAINLNDAEPEAGALEEN</sequence>
<protein>
    <submittedName>
        <fullName evidence="1">Uncharacterized protein</fullName>
    </submittedName>
</protein>
<comment type="caution">
    <text evidence="1">The sequence shown here is derived from an EMBL/GenBank/DDBJ whole genome shotgun (WGS) entry which is preliminary data.</text>
</comment>
<accession>A0ABQ8SFC2</accession>
<evidence type="ECO:0000313" key="2">
    <source>
        <dbReference type="Proteomes" id="UP001148838"/>
    </source>
</evidence>